<comment type="caution">
    <text evidence="1">The sequence shown here is derived from an EMBL/GenBank/DDBJ whole genome shotgun (WGS) entry which is preliminary data.</text>
</comment>
<protein>
    <submittedName>
        <fullName evidence="1">Uncharacterized protein</fullName>
    </submittedName>
</protein>
<dbReference type="EMBL" id="JACXVP010000008">
    <property type="protein sequence ID" value="KAG5590558.1"/>
    <property type="molecule type" value="Genomic_DNA"/>
</dbReference>
<dbReference type="AlphaFoldDB" id="A0A9J5XUE4"/>
<organism evidence="1 2">
    <name type="scientific">Solanum commersonii</name>
    <name type="common">Commerson's wild potato</name>
    <name type="synonym">Commerson's nightshade</name>
    <dbReference type="NCBI Taxonomy" id="4109"/>
    <lineage>
        <taxon>Eukaryota</taxon>
        <taxon>Viridiplantae</taxon>
        <taxon>Streptophyta</taxon>
        <taxon>Embryophyta</taxon>
        <taxon>Tracheophyta</taxon>
        <taxon>Spermatophyta</taxon>
        <taxon>Magnoliopsida</taxon>
        <taxon>eudicotyledons</taxon>
        <taxon>Gunneridae</taxon>
        <taxon>Pentapetalae</taxon>
        <taxon>asterids</taxon>
        <taxon>lamiids</taxon>
        <taxon>Solanales</taxon>
        <taxon>Solanaceae</taxon>
        <taxon>Solanoideae</taxon>
        <taxon>Solaneae</taxon>
        <taxon>Solanum</taxon>
    </lineage>
</organism>
<gene>
    <name evidence="1" type="ORF">H5410_041072</name>
</gene>
<evidence type="ECO:0000313" key="2">
    <source>
        <dbReference type="Proteomes" id="UP000824120"/>
    </source>
</evidence>
<evidence type="ECO:0000313" key="1">
    <source>
        <dbReference type="EMBL" id="KAG5590558.1"/>
    </source>
</evidence>
<reference evidence="1 2" key="1">
    <citation type="submission" date="2020-09" db="EMBL/GenBank/DDBJ databases">
        <title>De no assembly of potato wild relative species, Solanum commersonii.</title>
        <authorList>
            <person name="Cho K."/>
        </authorList>
    </citation>
    <scope>NUCLEOTIDE SEQUENCE [LARGE SCALE GENOMIC DNA]</scope>
    <source>
        <strain evidence="1">LZ3.2</strain>
        <tissue evidence="1">Leaf</tissue>
    </source>
</reference>
<keyword evidence="2" id="KW-1185">Reference proteome</keyword>
<proteinExistence type="predicted"/>
<dbReference type="Proteomes" id="UP000824120">
    <property type="component" value="Chromosome 8"/>
</dbReference>
<name>A0A9J5XUE4_SOLCO</name>
<accession>A0A9J5XUE4</accession>
<sequence length="192" mass="21092">MEFSLSLQILRHGGVWCSSVVFVYCSDELIRPALDGRCGFIVLGDYSPELKARYWAVMLLFAGKCEEWRRFSGCGARFCFCLIELEVIGWLSVTWELLVRAGPAKITEKSLALGGYLEVVVDSGRGLVGLAVILLEEGENKGGFWSEPLAAATKKRRFGSGDGQKKEKLNGVLVVNLPEFGGAPVNLENNEQ</sequence>